<dbReference type="RefSeq" id="WP_241688790.1">
    <property type="nucleotide sequence ID" value="NZ_CP026520.1"/>
</dbReference>
<keyword evidence="1" id="KW-0472">Membrane</keyword>
<organism evidence="2 3">
    <name type="scientific">Paenibacillus chitinolyticus</name>
    <dbReference type="NCBI Taxonomy" id="79263"/>
    <lineage>
        <taxon>Bacteria</taxon>
        <taxon>Bacillati</taxon>
        <taxon>Bacillota</taxon>
        <taxon>Bacilli</taxon>
        <taxon>Bacillales</taxon>
        <taxon>Paenibacillaceae</taxon>
        <taxon>Paenibacillus</taxon>
    </lineage>
</organism>
<keyword evidence="1" id="KW-0812">Transmembrane</keyword>
<dbReference type="Proteomes" id="UP001527202">
    <property type="component" value="Unassembled WGS sequence"/>
</dbReference>
<evidence type="ECO:0000313" key="2">
    <source>
        <dbReference type="EMBL" id="MCY9598783.1"/>
    </source>
</evidence>
<comment type="subcellular location">
    <subcellularLocation>
        <location evidence="1">Cell membrane</location>
        <topology evidence="1">Multi-pass membrane protein</topology>
    </subcellularLocation>
</comment>
<sequence length="34" mass="3615">MGYVYLAIAIIGEIFATSLLKSSEGSRGMPEPGR</sequence>
<name>A0ABT4FJS8_9BACL</name>
<dbReference type="Pfam" id="PF00893">
    <property type="entry name" value="Multi_Drug_Res"/>
    <property type="match status" value="1"/>
</dbReference>
<dbReference type="InterPro" id="IPR045324">
    <property type="entry name" value="Small_multidrug_res"/>
</dbReference>
<comment type="caution">
    <text evidence="2">The sequence shown here is derived from an EMBL/GenBank/DDBJ whole genome shotgun (WGS) entry which is preliminary data.</text>
</comment>
<proteinExistence type="inferred from homology"/>
<protein>
    <submittedName>
        <fullName evidence="2">SMR family transporter</fullName>
    </submittedName>
</protein>
<gene>
    <name evidence="2" type="ORF">M5X16_23790</name>
</gene>
<keyword evidence="3" id="KW-1185">Reference proteome</keyword>
<evidence type="ECO:0000256" key="1">
    <source>
        <dbReference type="RuleBase" id="RU003942"/>
    </source>
</evidence>
<accession>A0ABT4FJS8</accession>
<evidence type="ECO:0000313" key="3">
    <source>
        <dbReference type="Proteomes" id="UP001527202"/>
    </source>
</evidence>
<comment type="similarity">
    <text evidence="1">Belongs to the drug/metabolite transporter (DMT) superfamily. Small multidrug resistance (SMR) (TC 2.A.7.1) family.</text>
</comment>
<dbReference type="EMBL" id="JAMDMJ010000035">
    <property type="protein sequence ID" value="MCY9598783.1"/>
    <property type="molecule type" value="Genomic_DNA"/>
</dbReference>
<reference evidence="2 3" key="1">
    <citation type="submission" date="2022-05" db="EMBL/GenBank/DDBJ databases">
        <title>Genome Sequencing of Bee-Associated Microbes.</title>
        <authorList>
            <person name="Dunlap C."/>
        </authorList>
    </citation>
    <scope>NUCLEOTIDE SEQUENCE [LARGE SCALE GENOMIC DNA]</scope>
    <source>
        <strain evidence="2 3">NRRL B-23120</strain>
    </source>
</reference>
<dbReference type="GeneID" id="95379085"/>